<dbReference type="InterPro" id="IPR051675">
    <property type="entry name" value="Endo/Exo/Phosphatase_dom_1"/>
</dbReference>
<feature type="signal peptide" evidence="1">
    <location>
        <begin position="1"/>
        <end position="27"/>
    </location>
</feature>
<evidence type="ECO:0000259" key="2">
    <source>
        <dbReference type="SMART" id="SM00278"/>
    </source>
</evidence>
<dbReference type="SMART" id="SM00278">
    <property type="entry name" value="HhH1"/>
    <property type="match status" value="2"/>
</dbReference>
<feature type="domain" description="Helix-hairpin-helix DNA-binding motif class 1" evidence="2">
    <location>
        <begin position="76"/>
        <end position="95"/>
    </location>
</feature>
<dbReference type="InterPro" id="IPR004509">
    <property type="entry name" value="Competence_ComEA_HhH"/>
</dbReference>
<dbReference type="Gene3D" id="1.10.150.280">
    <property type="entry name" value="AF1531-like domain"/>
    <property type="match status" value="1"/>
</dbReference>
<dbReference type="NCBIfam" id="TIGR00426">
    <property type="entry name" value="competence protein ComEA helix-hairpin-helix repeat region"/>
    <property type="match status" value="1"/>
</dbReference>
<gene>
    <name evidence="3" type="ORF">OP8BY_0840</name>
</gene>
<dbReference type="GO" id="GO:0015628">
    <property type="term" value="P:protein secretion by the type II secretion system"/>
    <property type="evidence" value="ECO:0007669"/>
    <property type="project" value="TreeGrafter"/>
</dbReference>
<keyword evidence="3" id="KW-0675">Receptor</keyword>
<feature type="domain" description="Helix-hairpin-helix DNA-binding motif class 1" evidence="2">
    <location>
        <begin position="46"/>
        <end position="65"/>
    </location>
</feature>
<proteinExistence type="predicted"/>
<evidence type="ECO:0000313" key="3">
    <source>
        <dbReference type="EMBL" id="RFT16898.1"/>
    </source>
</evidence>
<dbReference type="Pfam" id="PF12836">
    <property type="entry name" value="HHH_3"/>
    <property type="match status" value="1"/>
</dbReference>
<dbReference type="InterPro" id="IPR010994">
    <property type="entry name" value="RuvA_2-like"/>
</dbReference>
<dbReference type="PANTHER" id="PTHR21180">
    <property type="entry name" value="ENDONUCLEASE/EXONUCLEASE/PHOSPHATASE FAMILY DOMAIN-CONTAINING PROTEIN 1"/>
    <property type="match status" value="1"/>
</dbReference>
<dbReference type="EMBL" id="QUAH01000001">
    <property type="protein sequence ID" value="RFT16898.1"/>
    <property type="molecule type" value="Genomic_DNA"/>
</dbReference>
<evidence type="ECO:0000313" key="4">
    <source>
        <dbReference type="Proteomes" id="UP000257323"/>
    </source>
</evidence>
<name>A0A3E2BQ99_9BACT</name>
<protein>
    <submittedName>
        <fullName evidence="3">Late competence protein ComEA, DNA receptor</fullName>
    </submittedName>
</protein>
<dbReference type="AlphaFoldDB" id="A0A3E2BQ99"/>
<dbReference type="InterPro" id="IPR003583">
    <property type="entry name" value="Hlx-hairpin-Hlx_DNA-bd_motif"/>
</dbReference>
<evidence type="ECO:0000256" key="1">
    <source>
        <dbReference type="SAM" id="SignalP"/>
    </source>
</evidence>
<accession>A0A3E2BQ99</accession>
<feature type="chain" id="PRO_5017791238" evidence="1">
    <location>
        <begin position="28"/>
        <end position="102"/>
    </location>
</feature>
<dbReference type="Proteomes" id="UP000257323">
    <property type="component" value="Unassembled WGS sequence"/>
</dbReference>
<sequence>MTGGFKKLLALSLLVLFGLMVFNPGYAQNQPRAGTGKININTASAAELQNLPRIGPKVAQRIVDYRTQNGPFKKIEDIMKVRGIGEKVFDQIKDLITVGEGK</sequence>
<dbReference type="GO" id="GO:0006281">
    <property type="term" value="P:DNA repair"/>
    <property type="evidence" value="ECO:0007669"/>
    <property type="project" value="InterPro"/>
</dbReference>
<dbReference type="PANTHER" id="PTHR21180:SF32">
    <property type="entry name" value="ENDONUCLEASE_EXONUCLEASE_PHOSPHATASE FAMILY DOMAIN-CONTAINING PROTEIN 1"/>
    <property type="match status" value="1"/>
</dbReference>
<reference evidence="3 4" key="1">
    <citation type="submission" date="2018-08" db="EMBL/GenBank/DDBJ databases">
        <title>Genome analysis of the thermophilic bacterium of the candidate phylum Aminicenantes from deep subsurface aquifer revealed its physiology and ecological role.</title>
        <authorList>
            <person name="Kadnikov V.V."/>
            <person name="Mardanov A.V."/>
            <person name="Beletsky A.V."/>
            <person name="Karnachuk O.V."/>
            <person name="Ravin N.V."/>
        </authorList>
    </citation>
    <scope>NUCLEOTIDE SEQUENCE [LARGE SCALE GENOMIC DNA]</scope>
    <source>
        <strain evidence="3">BY38</strain>
    </source>
</reference>
<keyword evidence="1" id="KW-0732">Signal</keyword>
<comment type="caution">
    <text evidence="3">The sequence shown here is derived from an EMBL/GenBank/DDBJ whole genome shotgun (WGS) entry which is preliminary data.</text>
</comment>
<organism evidence="3 4">
    <name type="scientific">Candidatus Saccharicenans subterraneus</name>
    <dbReference type="NCBI Taxonomy" id="2508984"/>
    <lineage>
        <taxon>Bacteria</taxon>
        <taxon>Candidatus Aminicenantota</taxon>
        <taxon>Candidatus Aminicenantia</taxon>
        <taxon>Candidatus Aminicenantales</taxon>
        <taxon>Candidatus Saccharicenantaceae</taxon>
        <taxon>Candidatus Saccharicenans</taxon>
    </lineage>
</organism>
<dbReference type="GO" id="GO:0003677">
    <property type="term" value="F:DNA binding"/>
    <property type="evidence" value="ECO:0007669"/>
    <property type="project" value="InterPro"/>
</dbReference>
<dbReference type="GO" id="GO:0015627">
    <property type="term" value="C:type II protein secretion system complex"/>
    <property type="evidence" value="ECO:0007669"/>
    <property type="project" value="TreeGrafter"/>
</dbReference>
<dbReference type="SUPFAM" id="SSF47781">
    <property type="entry name" value="RuvA domain 2-like"/>
    <property type="match status" value="1"/>
</dbReference>